<evidence type="ECO:0000313" key="4">
    <source>
        <dbReference type="Proteomes" id="UP000826195"/>
    </source>
</evidence>
<organism evidence="3 4">
    <name type="scientific">Cotesia glomerata</name>
    <name type="common">Lepidopteran parasitic wasp</name>
    <name type="synonym">Apanteles glomeratus</name>
    <dbReference type="NCBI Taxonomy" id="32391"/>
    <lineage>
        <taxon>Eukaryota</taxon>
        <taxon>Metazoa</taxon>
        <taxon>Ecdysozoa</taxon>
        <taxon>Arthropoda</taxon>
        <taxon>Hexapoda</taxon>
        <taxon>Insecta</taxon>
        <taxon>Pterygota</taxon>
        <taxon>Neoptera</taxon>
        <taxon>Endopterygota</taxon>
        <taxon>Hymenoptera</taxon>
        <taxon>Apocrita</taxon>
        <taxon>Ichneumonoidea</taxon>
        <taxon>Braconidae</taxon>
        <taxon>Microgastrinae</taxon>
        <taxon>Cotesia</taxon>
    </lineage>
</organism>
<evidence type="ECO:0000259" key="2">
    <source>
        <dbReference type="PROSITE" id="PS51457"/>
    </source>
</evidence>
<keyword evidence="4" id="KW-1185">Reference proteome</keyword>
<feature type="region of interest" description="Disordered" evidence="1">
    <location>
        <begin position="241"/>
        <end position="272"/>
    </location>
</feature>
<comment type="caution">
    <text evidence="3">The sequence shown here is derived from an EMBL/GenBank/DDBJ whole genome shotgun (WGS) entry which is preliminary data.</text>
</comment>
<dbReference type="AlphaFoldDB" id="A0AAV7IWX7"/>
<name>A0AAV7IWX7_COTGL</name>
<feature type="compositionally biased region" description="Low complexity" evidence="1">
    <location>
        <begin position="438"/>
        <end position="450"/>
    </location>
</feature>
<protein>
    <recommendedName>
        <fullName evidence="2">BEN domain-containing protein</fullName>
    </recommendedName>
</protein>
<accession>A0AAV7IWX7</accession>
<dbReference type="GO" id="GO:0003677">
    <property type="term" value="F:DNA binding"/>
    <property type="evidence" value="ECO:0007669"/>
    <property type="project" value="InterPro"/>
</dbReference>
<gene>
    <name evidence="3" type="ORF">KQX54_005079</name>
</gene>
<dbReference type="InterPro" id="IPR018379">
    <property type="entry name" value="BEN_domain"/>
</dbReference>
<evidence type="ECO:0000256" key="1">
    <source>
        <dbReference type="SAM" id="MobiDB-lite"/>
    </source>
</evidence>
<dbReference type="EMBL" id="JAHXZJ010000374">
    <property type="protein sequence ID" value="KAH0560475.1"/>
    <property type="molecule type" value="Genomic_DNA"/>
</dbReference>
<reference evidence="3 4" key="1">
    <citation type="journal article" date="2021" name="J. Hered.">
        <title>A chromosome-level genome assembly of the parasitoid wasp, Cotesia glomerata (Hymenoptera: Braconidae).</title>
        <authorList>
            <person name="Pinto B.J."/>
            <person name="Weis J.J."/>
            <person name="Gamble T."/>
            <person name="Ode P.J."/>
            <person name="Paul R."/>
            <person name="Zaspel J.M."/>
        </authorList>
    </citation>
    <scope>NUCLEOTIDE SEQUENCE [LARGE SCALE GENOMIC DNA]</scope>
    <source>
        <strain evidence="3">CgM1</strain>
    </source>
</reference>
<feature type="compositionally biased region" description="Low complexity" evidence="1">
    <location>
        <begin position="243"/>
        <end position="272"/>
    </location>
</feature>
<feature type="compositionally biased region" description="Basic and acidic residues" evidence="1">
    <location>
        <begin position="426"/>
        <end position="437"/>
    </location>
</feature>
<feature type="domain" description="BEN" evidence="2">
    <location>
        <begin position="517"/>
        <end position="621"/>
    </location>
</feature>
<sequence>MQYLICGEDSCLYIRQLTSIAKESQKDITVGSKVLFYDPENVQPRKQNKLSGTNLTKNVQRDDSVKTMEYLQKTKPPWRFNLPSATVVSTEYSKQVEKERETHEHNAELRRRLVNELKPLLTNALSKTNDLIDFLNFLDNNSYNEKSGQSYSQQNSADNGKNIGTSIYQQYPALYEGDELSDNRHASRDFVSTSTRFREPHVQDEQFSPPQIVQGAEESNIKIRCNPPRVINIYPPPAPLLPNRPLSNRTTSNNNSLPQNRQQLSNSNISSSVSRHNQFDAIYANDLTISSKDESRALYSQNLQTSHKSRPPALSSNLMAREMRYQPYDRVQRSYGQEASHQSRSLAVTNNNIRFHHQHTPMHQNSSTKDQLYDFPLESLRYEDEVTDEYQLSPSFDLPLPENHRQTLKSYHDLEFRSGNNLRNLNDLEKSPTRYDPSRSPTPQSRSSSPLPEPHHRILRRQVKSSDDEESNNENDFQVPAEQIMHKSSSNTTPCDTLWTLRYPDGKLSGTIELIPERKIFVIKRGLDNLKSVATDMRSFARGLMTLIFTEEAMSECTLCNSKGKEKGKNKDGGVKNYLDERGLKVLMEYTAAFGKERGWKKVDDQTIKQSLRNKLLEYRD</sequence>
<feature type="region of interest" description="Disordered" evidence="1">
    <location>
        <begin position="422"/>
        <end position="456"/>
    </location>
</feature>
<dbReference type="Gene3D" id="1.10.10.2590">
    <property type="entry name" value="BEN domain"/>
    <property type="match status" value="1"/>
</dbReference>
<dbReference type="Proteomes" id="UP000826195">
    <property type="component" value="Unassembled WGS sequence"/>
</dbReference>
<dbReference type="PROSITE" id="PS51457">
    <property type="entry name" value="BEN"/>
    <property type="match status" value="1"/>
</dbReference>
<proteinExistence type="predicted"/>
<evidence type="ECO:0000313" key="3">
    <source>
        <dbReference type="EMBL" id="KAH0560475.1"/>
    </source>
</evidence>